<organism evidence="1 2">
    <name type="scientific">Dictyobacter formicarum</name>
    <dbReference type="NCBI Taxonomy" id="2778368"/>
    <lineage>
        <taxon>Bacteria</taxon>
        <taxon>Bacillati</taxon>
        <taxon>Chloroflexota</taxon>
        <taxon>Ktedonobacteria</taxon>
        <taxon>Ktedonobacterales</taxon>
        <taxon>Dictyobacteraceae</taxon>
        <taxon>Dictyobacter</taxon>
    </lineage>
</organism>
<dbReference type="Proteomes" id="UP000635565">
    <property type="component" value="Unassembled WGS sequence"/>
</dbReference>
<gene>
    <name evidence="1" type="ORF">KSZ_53390</name>
</gene>
<protein>
    <recommendedName>
        <fullName evidence="3">DUF4388 domain-containing protein</fullName>
    </recommendedName>
</protein>
<dbReference type="EMBL" id="BNJJ01000016">
    <property type="protein sequence ID" value="GHO87333.1"/>
    <property type="molecule type" value="Genomic_DNA"/>
</dbReference>
<keyword evidence="2" id="KW-1185">Reference proteome</keyword>
<proteinExistence type="predicted"/>
<name>A0ABQ3VPN1_9CHLR</name>
<evidence type="ECO:0000313" key="2">
    <source>
        <dbReference type="Proteomes" id="UP000635565"/>
    </source>
</evidence>
<dbReference type="RefSeq" id="WP_201364904.1">
    <property type="nucleotide sequence ID" value="NZ_BNJJ01000016.1"/>
</dbReference>
<evidence type="ECO:0008006" key="3">
    <source>
        <dbReference type="Google" id="ProtNLM"/>
    </source>
</evidence>
<sequence length="189" mass="20882">MYSIGLTTLLQLMQGYQQNGRLRAQLPHGTLGLQSSYVFIDVVQGSIISCHIVDTQGQVLTSGRAALNTVAYVGPLDWMVMQEYVHTSPRLPAIPQHTTGQLQAIPQYAGHSSTPHPDTNLVPQRIVPIDSAMLMNFPRHLKRVLVLVDGTRTAGKIASILSPQEDRIHEVLQSLRDLEDMGILNIKRS</sequence>
<accession>A0ABQ3VPN1</accession>
<evidence type="ECO:0000313" key="1">
    <source>
        <dbReference type="EMBL" id="GHO87333.1"/>
    </source>
</evidence>
<reference evidence="1 2" key="1">
    <citation type="journal article" date="2021" name="Int. J. Syst. Evol. Microbiol.">
        <title>Reticulibacter mediterranei gen. nov., sp. nov., within the new family Reticulibacteraceae fam. nov., and Ktedonospora formicarum gen. nov., sp. nov., Ktedonobacter robiniae sp. nov., Dictyobacter formicarum sp. nov. and Dictyobacter arantiisoli sp. nov., belonging to the class Ktedonobacteria.</title>
        <authorList>
            <person name="Yabe S."/>
            <person name="Zheng Y."/>
            <person name="Wang C.M."/>
            <person name="Sakai Y."/>
            <person name="Abe K."/>
            <person name="Yokota A."/>
            <person name="Donadio S."/>
            <person name="Cavaletti L."/>
            <person name="Monciardini P."/>
        </authorList>
    </citation>
    <scope>NUCLEOTIDE SEQUENCE [LARGE SCALE GENOMIC DNA]</scope>
    <source>
        <strain evidence="1 2">SOSP1-9</strain>
    </source>
</reference>
<comment type="caution">
    <text evidence="1">The sequence shown here is derived from an EMBL/GenBank/DDBJ whole genome shotgun (WGS) entry which is preliminary data.</text>
</comment>